<dbReference type="PANTHER" id="PTHR10579:SF158">
    <property type="entry name" value="RETROELEMENT POL POLYPROTEIN-LIKE"/>
    <property type="match status" value="1"/>
</dbReference>
<dbReference type="InterPro" id="IPR001841">
    <property type="entry name" value="Znf_RING"/>
</dbReference>
<dbReference type="PROSITE" id="PS50089">
    <property type="entry name" value="ZF_RING_2"/>
    <property type="match status" value="1"/>
</dbReference>
<dbReference type="Proteomes" id="UP001454036">
    <property type="component" value="Unassembled WGS sequence"/>
</dbReference>
<dbReference type="SMART" id="SM00184">
    <property type="entry name" value="RING"/>
    <property type="match status" value="1"/>
</dbReference>
<feature type="domain" description="VWFA" evidence="4">
    <location>
        <begin position="244"/>
        <end position="429"/>
    </location>
</feature>
<proteinExistence type="predicted"/>
<dbReference type="Pfam" id="PF17123">
    <property type="entry name" value="zf-RING_11"/>
    <property type="match status" value="1"/>
</dbReference>
<comment type="caution">
    <text evidence="5">The sequence shown here is derived from an EMBL/GenBank/DDBJ whole genome shotgun (WGS) entry which is preliminary data.</text>
</comment>
<keyword evidence="1" id="KW-0863">Zinc-finger</keyword>
<name>A0AAV3NPW5_LITER</name>
<evidence type="ECO:0000313" key="6">
    <source>
        <dbReference type="Proteomes" id="UP001454036"/>
    </source>
</evidence>
<gene>
    <name evidence="5" type="ORF">LIER_01853</name>
</gene>
<protein>
    <submittedName>
        <fullName evidence="5">Ion channel</fullName>
    </submittedName>
</protein>
<dbReference type="InterPro" id="IPR051266">
    <property type="entry name" value="CLCR"/>
</dbReference>
<feature type="domain" description="RING-type" evidence="3">
    <location>
        <begin position="70"/>
        <end position="114"/>
    </location>
</feature>
<dbReference type="Gene3D" id="3.30.40.10">
    <property type="entry name" value="Zinc/RING finger domain, C3HC4 (zinc finger)"/>
    <property type="match status" value="1"/>
</dbReference>
<dbReference type="PROSITE" id="PS50234">
    <property type="entry name" value="VWFA"/>
    <property type="match status" value="1"/>
</dbReference>
<organism evidence="5 6">
    <name type="scientific">Lithospermum erythrorhizon</name>
    <name type="common">Purple gromwell</name>
    <name type="synonym">Lithospermum officinale var. erythrorhizon</name>
    <dbReference type="NCBI Taxonomy" id="34254"/>
    <lineage>
        <taxon>Eukaryota</taxon>
        <taxon>Viridiplantae</taxon>
        <taxon>Streptophyta</taxon>
        <taxon>Embryophyta</taxon>
        <taxon>Tracheophyta</taxon>
        <taxon>Spermatophyta</taxon>
        <taxon>Magnoliopsida</taxon>
        <taxon>eudicotyledons</taxon>
        <taxon>Gunneridae</taxon>
        <taxon>Pentapetalae</taxon>
        <taxon>asterids</taxon>
        <taxon>lamiids</taxon>
        <taxon>Boraginales</taxon>
        <taxon>Boraginaceae</taxon>
        <taxon>Boraginoideae</taxon>
        <taxon>Lithospermeae</taxon>
        <taxon>Lithospermum</taxon>
    </lineage>
</organism>
<reference evidence="5 6" key="1">
    <citation type="submission" date="2024-01" db="EMBL/GenBank/DDBJ databases">
        <title>The complete chloroplast genome sequence of Lithospermum erythrorhizon: insights into the phylogenetic relationship among Boraginaceae species and the maternal lineages of purple gromwells.</title>
        <authorList>
            <person name="Okada T."/>
            <person name="Watanabe K."/>
        </authorList>
    </citation>
    <scope>NUCLEOTIDE SEQUENCE [LARGE SCALE GENOMIC DNA]</scope>
</reference>
<dbReference type="SUPFAM" id="SSF53300">
    <property type="entry name" value="vWA-like"/>
    <property type="match status" value="1"/>
</dbReference>
<evidence type="ECO:0000313" key="5">
    <source>
        <dbReference type="EMBL" id="GAA0140526.1"/>
    </source>
</evidence>
<evidence type="ECO:0000256" key="2">
    <source>
        <dbReference type="SAM" id="MobiDB-lite"/>
    </source>
</evidence>
<dbReference type="Gene3D" id="3.40.50.410">
    <property type="entry name" value="von Willebrand factor, type A domain"/>
    <property type="match status" value="1"/>
</dbReference>
<dbReference type="Pfam" id="PF14624">
    <property type="entry name" value="Vwaint"/>
    <property type="match status" value="1"/>
</dbReference>
<dbReference type="InterPro" id="IPR002035">
    <property type="entry name" value="VWF_A"/>
</dbReference>
<dbReference type="InterPro" id="IPR013083">
    <property type="entry name" value="Znf_RING/FYVE/PHD"/>
</dbReference>
<dbReference type="InterPro" id="IPR036465">
    <property type="entry name" value="vWFA_dom_sf"/>
</dbReference>
<evidence type="ECO:0000259" key="3">
    <source>
        <dbReference type="PROSITE" id="PS50089"/>
    </source>
</evidence>
<dbReference type="SUPFAM" id="SSF57850">
    <property type="entry name" value="RING/U-box"/>
    <property type="match status" value="1"/>
</dbReference>
<sequence>MMGSKWRKVKMALGLHVPGGTQHDKSELSSESSVNVGGGSILTNLSTGSSQYNMSTTPSKNSPESSKMICAICLNVLTPGSGHAIFTAECSHSFHFQCVISNVKHGNQICPICRAKWKEIPFPSSSDTSIGRVISNIASRPQYDSSTINVRMMTYPTAEPATFNDDEVVNLQPITEESISRHNSHPGRAIEIKAYPEIPAVAKASSHCNFTILIHVKAPKDDGNCRMQQPGLALASESSRTPVDLVTVLDVSGSMAGTKLALLKQAMGFVIQNLGPSDRLSVIAFSSVARRLFPLRRMTEIGKQEALQAVNSLTSNGGTNIAEGLRKGAKVMAERKCKNPVNSIILLSDGQDTYTVGNPGTNRRTANLSVLPTSLNRSSGSDFLVPVHTFGFGIDHDALTMHSISENSGGTFSFIESESVIQDAFAQCIGGILSVVVQDLRVGVECIHPSLMLSSIKAGSYRTSLTYYARVGFVEIGDIYAEEERDFLVTLDIPTTESSVDMSLLKIKCIYKDPISKELVTKDHSSDVKIQRPEMIGPQVTSVEVDRQINRIQAAEAMAEARDAADRGNLSTAVSILEMCRRRLEQTVSAQAGDRLCVALDAELKEMEARMANLRIYETTGRAYVLSGLSSHSLQRATARGDSLCGASLGCGYQTSGMIDMVNRSQTSSFSGPIPRPSLKQADSFDARTQPM</sequence>
<evidence type="ECO:0000259" key="4">
    <source>
        <dbReference type="PROSITE" id="PS50234"/>
    </source>
</evidence>
<dbReference type="Pfam" id="PF00092">
    <property type="entry name" value="VWA"/>
    <property type="match status" value="1"/>
</dbReference>
<dbReference type="GO" id="GO:0008270">
    <property type="term" value="F:zinc ion binding"/>
    <property type="evidence" value="ECO:0007669"/>
    <property type="project" value="UniProtKB-KW"/>
</dbReference>
<keyword evidence="1" id="KW-0862">Zinc</keyword>
<evidence type="ECO:0000256" key="1">
    <source>
        <dbReference type="PROSITE-ProRule" id="PRU00175"/>
    </source>
</evidence>
<dbReference type="PANTHER" id="PTHR10579">
    <property type="entry name" value="CALCIUM-ACTIVATED CHLORIDE CHANNEL REGULATOR"/>
    <property type="match status" value="1"/>
</dbReference>
<dbReference type="InterPro" id="IPR032838">
    <property type="entry name" value="Vwaint_dom"/>
</dbReference>
<accession>A0AAV3NPW5</accession>
<dbReference type="SMART" id="SM00327">
    <property type="entry name" value="VWA"/>
    <property type="match status" value="1"/>
</dbReference>
<dbReference type="CDD" id="cd23114">
    <property type="entry name" value="RING-H2_WAVH2"/>
    <property type="match status" value="1"/>
</dbReference>
<keyword evidence="6" id="KW-1185">Reference proteome</keyword>
<dbReference type="CDD" id="cd01466">
    <property type="entry name" value="vWA_C3HC4_type"/>
    <property type="match status" value="1"/>
</dbReference>
<feature type="region of interest" description="Disordered" evidence="2">
    <location>
        <begin position="665"/>
        <end position="692"/>
    </location>
</feature>
<dbReference type="EMBL" id="BAABME010000191">
    <property type="protein sequence ID" value="GAA0140526.1"/>
    <property type="molecule type" value="Genomic_DNA"/>
</dbReference>
<dbReference type="AlphaFoldDB" id="A0AAV3NPW5"/>
<keyword evidence="1" id="KW-0479">Metal-binding</keyword>